<evidence type="ECO:0000256" key="2">
    <source>
        <dbReference type="ARBA" id="ARBA00022801"/>
    </source>
</evidence>
<dbReference type="AlphaFoldDB" id="A0A849I4J6"/>
<dbReference type="SUPFAM" id="SSF54637">
    <property type="entry name" value="Thioesterase/thiol ester dehydrase-isomerase"/>
    <property type="match status" value="1"/>
</dbReference>
<reference evidence="3 4" key="1">
    <citation type="submission" date="2020-04" db="EMBL/GenBank/DDBJ databases">
        <title>Enterovirga sp. isolate from soil.</title>
        <authorList>
            <person name="Chea S."/>
            <person name="Kim D.-U."/>
        </authorList>
    </citation>
    <scope>NUCLEOTIDE SEQUENCE [LARGE SCALE GENOMIC DNA]</scope>
    <source>
        <strain evidence="3 4">DB1703</strain>
    </source>
</reference>
<gene>
    <name evidence="3" type="ORF">HJG44_01075</name>
</gene>
<dbReference type="InterPro" id="IPR050563">
    <property type="entry name" value="4-hydroxybenzoyl-CoA_TE"/>
</dbReference>
<evidence type="ECO:0000313" key="4">
    <source>
        <dbReference type="Proteomes" id="UP000564885"/>
    </source>
</evidence>
<dbReference type="PANTHER" id="PTHR31793">
    <property type="entry name" value="4-HYDROXYBENZOYL-COA THIOESTERASE FAMILY MEMBER"/>
    <property type="match status" value="1"/>
</dbReference>
<organism evidence="3 4">
    <name type="scientific">Enterovirga aerilata</name>
    <dbReference type="NCBI Taxonomy" id="2730920"/>
    <lineage>
        <taxon>Bacteria</taxon>
        <taxon>Pseudomonadati</taxon>
        <taxon>Pseudomonadota</taxon>
        <taxon>Alphaproteobacteria</taxon>
        <taxon>Hyphomicrobiales</taxon>
        <taxon>Methylobacteriaceae</taxon>
        <taxon>Enterovirga</taxon>
    </lineage>
</organism>
<dbReference type="Gene3D" id="3.10.129.10">
    <property type="entry name" value="Hotdog Thioesterase"/>
    <property type="match status" value="1"/>
</dbReference>
<dbReference type="GO" id="GO:0047617">
    <property type="term" value="F:fatty acyl-CoA hydrolase activity"/>
    <property type="evidence" value="ECO:0007669"/>
    <property type="project" value="TreeGrafter"/>
</dbReference>
<dbReference type="CDD" id="cd00586">
    <property type="entry name" value="4HBT"/>
    <property type="match status" value="1"/>
</dbReference>
<dbReference type="Pfam" id="PF13279">
    <property type="entry name" value="4HBT_2"/>
    <property type="match status" value="1"/>
</dbReference>
<proteinExistence type="inferred from homology"/>
<dbReference type="Proteomes" id="UP000564885">
    <property type="component" value="Unassembled WGS sequence"/>
</dbReference>
<dbReference type="InterPro" id="IPR029069">
    <property type="entry name" value="HotDog_dom_sf"/>
</dbReference>
<dbReference type="EMBL" id="JABEPP010000001">
    <property type="protein sequence ID" value="NNM70987.1"/>
    <property type="molecule type" value="Genomic_DNA"/>
</dbReference>
<keyword evidence="2" id="KW-0378">Hydrolase</keyword>
<evidence type="ECO:0000313" key="3">
    <source>
        <dbReference type="EMBL" id="NNM70987.1"/>
    </source>
</evidence>
<comment type="caution">
    <text evidence="3">The sequence shown here is derived from an EMBL/GenBank/DDBJ whole genome shotgun (WGS) entry which is preliminary data.</text>
</comment>
<comment type="similarity">
    <text evidence="1">Belongs to the 4-hydroxybenzoyl-CoA thioesterase family.</text>
</comment>
<sequence>MNGHVNNAVFAAMAESGRVNLFRTRLGDDERGETFWVIAKLTIEFKSELYYPGRVRTGTWIRHLGRSSLGLAQIIERDDGGVAATAEAVCVQMSRATRRPEPFSDARRRLANELLRSDPST</sequence>
<accession>A0A849I4J6</accession>
<evidence type="ECO:0000256" key="1">
    <source>
        <dbReference type="ARBA" id="ARBA00005953"/>
    </source>
</evidence>
<dbReference type="PANTHER" id="PTHR31793:SF27">
    <property type="entry name" value="NOVEL THIOESTERASE SUPERFAMILY DOMAIN AND SAPOSIN A-TYPE DOMAIN CONTAINING PROTEIN (0610012H03RIK)"/>
    <property type="match status" value="1"/>
</dbReference>
<protein>
    <submittedName>
        <fullName evidence="3">Acyl-CoA thioesterase</fullName>
    </submittedName>
</protein>
<keyword evidence="4" id="KW-1185">Reference proteome</keyword>
<name>A0A849I4J6_9HYPH</name>